<reference evidence="1 2" key="1">
    <citation type="submission" date="2020-08" db="EMBL/GenBank/DDBJ databases">
        <title>Functional genomics of gut bacteria from endangered species of beetles.</title>
        <authorList>
            <person name="Carlos-Shanley C."/>
        </authorList>
    </citation>
    <scope>NUCLEOTIDE SEQUENCE [LARGE SCALE GENOMIC DNA]</scope>
    <source>
        <strain evidence="1 2">S00202</strain>
    </source>
</reference>
<dbReference type="AlphaFoldDB" id="A0A7X0EUN3"/>
<dbReference type="RefSeq" id="WP_184683206.1">
    <property type="nucleotide sequence ID" value="NZ_JACHLL010000003.1"/>
</dbReference>
<sequence>MKAWWHLKAICGYWVARRLFAWRWLVAQPRAWAWMQGQYARMAALGHVEAQSFYGHLLLFRGQGFGMRGEALRLLRAAGEAGDAKAAYQVGRQLLAGDVQEAADAAQAAHWWALAAQAGHALAAHQLAELYRCGQGNLSADTQAAERWQQRANELGL</sequence>
<evidence type="ECO:0000313" key="1">
    <source>
        <dbReference type="EMBL" id="MBB6342020.1"/>
    </source>
</evidence>
<dbReference type="InterPro" id="IPR006597">
    <property type="entry name" value="Sel1-like"/>
</dbReference>
<organism evidence="1 2">
    <name type="scientific">Pseudomonas fluvialis</name>
    <dbReference type="NCBI Taxonomy" id="1793966"/>
    <lineage>
        <taxon>Bacteria</taxon>
        <taxon>Pseudomonadati</taxon>
        <taxon>Pseudomonadota</taxon>
        <taxon>Gammaproteobacteria</taxon>
        <taxon>Pseudomonadales</taxon>
        <taxon>Pseudomonadaceae</taxon>
        <taxon>Pseudomonas</taxon>
    </lineage>
</organism>
<comment type="caution">
    <text evidence="1">The sequence shown here is derived from an EMBL/GenBank/DDBJ whole genome shotgun (WGS) entry which is preliminary data.</text>
</comment>
<dbReference type="Gene3D" id="1.25.40.10">
    <property type="entry name" value="Tetratricopeptide repeat domain"/>
    <property type="match status" value="1"/>
</dbReference>
<keyword evidence="2" id="KW-1185">Reference proteome</keyword>
<dbReference type="EMBL" id="JACHLL010000003">
    <property type="protein sequence ID" value="MBB6342020.1"/>
    <property type="molecule type" value="Genomic_DNA"/>
</dbReference>
<dbReference type="Proteomes" id="UP000557193">
    <property type="component" value="Unassembled WGS sequence"/>
</dbReference>
<proteinExistence type="predicted"/>
<gene>
    <name evidence="1" type="ORF">HNP49_002188</name>
</gene>
<protein>
    <submittedName>
        <fullName evidence="1">TPR repeat protein</fullName>
    </submittedName>
</protein>
<dbReference type="SMART" id="SM00671">
    <property type="entry name" value="SEL1"/>
    <property type="match status" value="2"/>
</dbReference>
<dbReference type="SUPFAM" id="SSF81901">
    <property type="entry name" value="HCP-like"/>
    <property type="match status" value="1"/>
</dbReference>
<evidence type="ECO:0000313" key="2">
    <source>
        <dbReference type="Proteomes" id="UP000557193"/>
    </source>
</evidence>
<accession>A0A7X0EUN3</accession>
<name>A0A7X0EUN3_9PSED</name>
<dbReference type="InterPro" id="IPR011990">
    <property type="entry name" value="TPR-like_helical_dom_sf"/>
</dbReference>